<dbReference type="InterPro" id="IPR020459">
    <property type="entry name" value="AMP-binding"/>
</dbReference>
<dbReference type="GO" id="GO:0005737">
    <property type="term" value="C:cytoplasm"/>
    <property type="evidence" value="ECO:0007669"/>
    <property type="project" value="TreeGrafter"/>
</dbReference>
<feature type="non-terminal residue" evidence="2">
    <location>
        <position position="219"/>
    </location>
</feature>
<dbReference type="EMBL" id="NBXE01000090">
    <property type="protein sequence ID" value="RFA24171.1"/>
    <property type="molecule type" value="Genomic_DNA"/>
</dbReference>
<feature type="domain" description="AMP-dependent synthetase/ligase" evidence="1">
    <location>
        <begin position="13"/>
        <end position="219"/>
    </location>
</feature>
<dbReference type="PRINTS" id="PR00154">
    <property type="entry name" value="AMPBINDING"/>
</dbReference>
<comment type="caution">
    <text evidence="2">The sequence shown here is derived from an EMBL/GenBank/DDBJ whole genome shotgun (WGS) entry which is preliminary data.</text>
</comment>
<dbReference type="Proteomes" id="UP000257080">
    <property type="component" value="Unassembled WGS sequence"/>
</dbReference>
<evidence type="ECO:0000313" key="2">
    <source>
        <dbReference type="EMBL" id="RFA24171.1"/>
    </source>
</evidence>
<accession>A0A3E0W7A0</accession>
<dbReference type="GO" id="GO:0044550">
    <property type="term" value="P:secondary metabolite biosynthetic process"/>
    <property type="evidence" value="ECO:0007669"/>
    <property type="project" value="TreeGrafter"/>
</dbReference>
<dbReference type="Pfam" id="PF00501">
    <property type="entry name" value="AMP-binding"/>
    <property type="match status" value="1"/>
</dbReference>
<dbReference type="PANTHER" id="PTHR45527">
    <property type="entry name" value="NONRIBOSOMAL PEPTIDE SYNTHETASE"/>
    <property type="match status" value="1"/>
</dbReference>
<reference evidence="2 3" key="1">
    <citation type="submission" date="2017-04" db="EMBL/GenBank/DDBJ databases">
        <title>Comparative genome analysis of Subtercola boreus.</title>
        <authorList>
            <person name="Cho Y.-J."/>
            <person name="Cho A."/>
            <person name="Kim O.-S."/>
            <person name="Lee J.-I."/>
        </authorList>
    </citation>
    <scope>NUCLEOTIDE SEQUENCE [LARGE SCALE GENOMIC DNA]</scope>
    <source>
        <strain evidence="2 3">P28004</strain>
    </source>
</reference>
<dbReference type="SUPFAM" id="SSF56801">
    <property type="entry name" value="Acetyl-CoA synthetase-like"/>
    <property type="match status" value="1"/>
</dbReference>
<feature type="non-terminal residue" evidence="2">
    <location>
        <position position="1"/>
    </location>
</feature>
<dbReference type="PANTHER" id="PTHR45527:SF1">
    <property type="entry name" value="FATTY ACID SYNTHASE"/>
    <property type="match status" value="1"/>
</dbReference>
<dbReference type="InterPro" id="IPR042099">
    <property type="entry name" value="ANL_N_sf"/>
</dbReference>
<gene>
    <name evidence="2" type="ORF">B7R25_17345</name>
</gene>
<dbReference type="InterPro" id="IPR000873">
    <property type="entry name" value="AMP-dep_synth/lig_dom"/>
</dbReference>
<dbReference type="GO" id="GO:0031177">
    <property type="term" value="F:phosphopantetheine binding"/>
    <property type="evidence" value="ECO:0007669"/>
    <property type="project" value="TreeGrafter"/>
</dbReference>
<dbReference type="OrthoDB" id="2472181at2"/>
<proteinExistence type="predicted"/>
<sequence length="219" mass="22875">GVDTNPDRSALGLTSHHLAYVIYTSGSTGTPKGVMIEHQGVVNLAQAQIQLFDVESHSRVMQFASFSFDACISEVVMALFSGAALYIPELPVRVNFVQLKKYIVDQAISHVTLPPALILGQPDLGELAGVQTLVLAGEASTAPLMQALPAGPKVVNAYGPTEITVCATGWMRPAFFAGAVVPIGRPIANTRVYVVDAHGGLCPVGVAGELWIGGAGVAR</sequence>
<name>A0A3E0W7A0_9MICO</name>
<dbReference type="RefSeq" id="WP_147304103.1">
    <property type="nucleotide sequence ID" value="NZ_NBXE01000090.1"/>
</dbReference>
<dbReference type="Gene3D" id="3.40.50.12780">
    <property type="entry name" value="N-terminal domain of ligase-like"/>
    <property type="match status" value="1"/>
</dbReference>
<dbReference type="InterPro" id="IPR020845">
    <property type="entry name" value="AMP-binding_CS"/>
</dbReference>
<protein>
    <recommendedName>
        <fullName evidence="1">AMP-dependent synthetase/ligase domain-containing protein</fullName>
    </recommendedName>
</protein>
<evidence type="ECO:0000313" key="3">
    <source>
        <dbReference type="Proteomes" id="UP000257080"/>
    </source>
</evidence>
<dbReference type="PROSITE" id="PS00455">
    <property type="entry name" value="AMP_BINDING"/>
    <property type="match status" value="1"/>
</dbReference>
<evidence type="ECO:0000259" key="1">
    <source>
        <dbReference type="Pfam" id="PF00501"/>
    </source>
</evidence>
<organism evidence="2 3">
    <name type="scientific">Subtercola boreus</name>
    <dbReference type="NCBI Taxonomy" id="120213"/>
    <lineage>
        <taxon>Bacteria</taxon>
        <taxon>Bacillati</taxon>
        <taxon>Actinomycetota</taxon>
        <taxon>Actinomycetes</taxon>
        <taxon>Micrococcales</taxon>
        <taxon>Microbacteriaceae</taxon>
        <taxon>Subtercola</taxon>
    </lineage>
</organism>
<dbReference type="AlphaFoldDB" id="A0A3E0W7A0"/>
<dbReference type="GO" id="GO:0043041">
    <property type="term" value="P:amino acid activation for nonribosomal peptide biosynthetic process"/>
    <property type="evidence" value="ECO:0007669"/>
    <property type="project" value="TreeGrafter"/>
</dbReference>